<comment type="caution">
    <text evidence="5">The sequence shown here is derived from an EMBL/GenBank/DDBJ whole genome shotgun (WGS) entry which is preliminary data.</text>
</comment>
<evidence type="ECO:0000256" key="1">
    <source>
        <dbReference type="SAM" id="MobiDB-lite"/>
    </source>
</evidence>
<evidence type="ECO:0000259" key="2">
    <source>
        <dbReference type="Pfam" id="PF15625"/>
    </source>
</evidence>
<keyword evidence="6" id="KW-1185">Reference proteome</keyword>
<dbReference type="GO" id="GO:1904491">
    <property type="term" value="P:protein localization to ciliary transition zone"/>
    <property type="evidence" value="ECO:0007669"/>
    <property type="project" value="TreeGrafter"/>
</dbReference>
<dbReference type="Pfam" id="PF24656">
    <property type="entry name" value="CEPT76_peptidase"/>
    <property type="match status" value="1"/>
</dbReference>
<dbReference type="GO" id="GO:1905515">
    <property type="term" value="P:non-motile cilium assembly"/>
    <property type="evidence" value="ECO:0007669"/>
    <property type="project" value="TreeGrafter"/>
</dbReference>
<dbReference type="EMBL" id="SGJD01006179">
    <property type="protein sequence ID" value="KAB0389953.1"/>
    <property type="molecule type" value="Genomic_DNA"/>
</dbReference>
<reference evidence="5 6" key="1">
    <citation type="journal article" date="2019" name="PLoS ONE">
        <title>Genomic analyses reveal an absence of contemporary introgressive admixture between fin whales and blue whales, despite known hybrids.</title>
        <authorList>
            <person name="Westbury M.V."/>
            <person name="Petersen B."/>
            <person name="Lorenzen E.D."/>
        </authorList>
    </citation>
    <scope>NUCLEOTIDE SEQUENCE [LARGE SCALE GENOMIC DNA]</scope>
    <source>
        <strain evidence="5">FinWhale-01</strain>
    </source>
</reference>
<dbReference type="Pfam" id="PF24652">
    <property type="entry name" value="CEP76_C"/>
    <property type="match status" value="1"/>
</dbReference>
<dbReference type="OrthoDB" id="2162143at2759"/>
<dbReference type="InterPro" id="IPR056290">
    <property type="entry name" value="CEPT76/DRC7_peptidase-like_dom"/>
</dbReference>
<feature type="domain" description="Centrosomal protein of 76 kDa C-terminal" evidence="3">
    <location>
        <begin position="799"/>
        <end position="922"/>
    </location>
</feature>
<gene>
    <name evidence="5" type="ORF">E2I00_008604</name>
</gene>
<feature type="domain" description="CC2D2A N-terminal C2" evidence="2">
    <location>
        <begin position="1"/>
        <end position="92"/>
    </location>
</feature>
<protein>
    <submittedName>
        <fullName evidence="5">Uncharacterized protein</fullName>
    </submittedName>
</protein>
<dbReference type="PANTHER" id="PTHR20837:SF7">
    <property type="entry name" value="COILED-COIL AND C2 DOMAIN-CONTAINING PROTEIN 2A"/>
    <property type="match status" value="1"/>
</dbReference>
<feature type="domain" description="CEP76/DRC7 peptidase-like" evidence="4">
    <location>
        <begin position="657"/>
        <end position="773"/>
    </location>
</feature>
<evidence type="ECO:0000259" key="3">
    <source>
        <dbReference type="Pfam" id="PF24652"/>
    </source>
</evidence>
<dbReference type="Proteomes" id="UP000437017">
    <property type="component" value="Unassembled WGS sequence"/>
</dbReference>
<evidence type="ECO:0000313" key="5">
    <source>
        <dbReference type="EMBL" id="KAB0389953.1"/>
    </source>
</evidence>
<dbReference type="InterPro" id="IPR056288">
    <property type="entry name" value="CEP76_C"/>
</dbReference>
<evidence type="ECO:0000313" key="6">
    <source>
        <dbReference type="Proteomes" id="UP000437017"/>
    </source>
</evidence>
<dbReference type="GO" id="GO:0035869">
    <property type="term" value="C:ciliary transition zone"/>
    <property type="evidence" value="ECO:0007669"/>
    <property type="project" value="TreeGrafter"/>
</dbReference>
<dbReference type="AlphaFoldDB" id="A0A643BPZ0"/>
<feature type="region of interest" description="Disordered" evidence="1">
    <location>
        <begin position="391"/>
        <end position="419"/>
    </location>
</feature>
<feature type="non-terminal residue" evidence="5">
    <location>
        <position position="1"/>
    </location>
</feature>
<dbReference type="Pfam" id="PF15625">
    <property type="entry name" value="CC2D2AN-C2"/>
    <property type="match status" value="1"/>
</dbReference>
<dbReference type="PANTHER" id="PTHR20837">
    <property type="entry name" value="CENTROSOMAL PROTEIN-RELATED"/>
    <property type="match status" value="1"/>
</dbReference>
<name>A0A643BPZ0_BALPH</name>
<dbReference type="InterPro" id="IPR052434">
    <property type="entry name" value="Tectonic-like_complex_comp"/>
</dbReference>
<sequence>VYETVGHSGTTLLAEVFLPIPETTVVTGRAPTEEVEFSSNQHVTLDHEGVGSGVPFSFEADGSNQLILMTSGKVSNSVAWAIGENGIPLIPPLSQQNIGFRSALKRADAISSIGTSGLTDMKKLAKWAAESKLDPNDPSNAPLMQLISVATSGESYIPDFFRLEQLQQEFNFVSDEELNRSKRFRLLGLRSQEVPEFRNYKQIPMYDREIMEKVFQDYEKRLRDRNVIETKDHIDTHRAIVAKYLQQVRESVINRFLIAKHHFLLSDLVVEEEVPNIRAVGVAENLPTEILGGMESILGLSLFKLAEQKRPLRPRRKGRKKVTAQNLSDGDIKLLVNIIRAYDIPVRKPTTREVNYVYCISLHRGNGEPLPIARHARLWMKVGKALVITSKFQQPSRSSRPFSEKHAASPATQSPTHSADYPLGQVLVRPFVEVSFQRTICHTTTAEGPNPSWNEELELPFRNPLNETTAISPPIYAHIQVFFQFGHLSTHYFSFALFMLPDHGAPNGDYSTTSLQSVKDDVFINIFDEVLYDVLEDDRERGSGIHTRIERHWLGCVKIPFSTIYFQAREDEKLLQATEKFQAECALKFPNRQCLTRVVDISGKTVFITRYLKPLNPPQELLNTHPNNPQATAELVARYVSLIPFLPDTVSFAGICDLWSTSDQFLDLLAGDEEEHAVLLCNYFLSLGKKAWLVMGNAIPEGPTAYVLTREQSHYLIWNPCSGHFYGQFDTFCPLKSVGCLIGSDNIWFNIQQYDSPLRINFDVTKPKLWKSFFSRSLPYPGLSSVQPEELIYQRTDKVAAAELQDRIEKILKEKIMDWRPRHLTRWNRYCTATLRHFLPLLERNHGEDVEDDHRAELLKQLGDYRFSGFPLHMPYSEVKPLIEAVYSTGVHNIDAPNVEFALAVYIHPYPKNVLSVWIYVASLIRNR</sequence>
<evidence type="ECO:0000259" key="4">
    <source>
        <dbReference type="Pfam" id="PF24656"/>
    </source>
</evidence>
<accession>A0A643BPZ0</accession>
<proteinExistence type="predicted"/>
<dbReference type="InterPro" id="IPR028928">
    <property type="entry name" value="CC2D2AN-C2"/>
</dbReference>
<organism evidence="5 6">
    <name type="scientific">Balaenoptera physalus</name>
    <name type="common">Fin whale</name>
    <name type="synonym">Balaena physalus</name>
    <dbReference type="NCBI Taxonomy" id="9770"/>
    <lineage>
        <taxon>Eukaryota</taxon>
        <taxon>Metazoa</taxon>
        <taxon>Chordata</taxon>
        <taxon>Craniata</taxon>
        <taxon>Vertebrata</taxon>
        <taxon>Euteleostomi</taxon>
        <taxon>Mammalia</taxon>
        <taxon>Eutheria</taxon>
        <taxon>Laurasiatheria</taxon>
        <taxon>Artiodactyla</taxon>
        <taxon>Whippomorpha</taxon>
        <taxon>Cetacea</taxon>
        <taxon>Mysticeti</taxon>
        <taxon>Balaenopteridae</taxon>
        <taxon>Balaenoptera</taxon>
    </lineage>
</organism>
<feature type="compositionally biased region" description="Polar residues" evidence="1">
    <location>
        <begin position="391"/>
        <end position="401"/>
    </location>
</feature>